<accession>A0A0L0EZN8</accession>
<sequence length="67" mass="7734">TDYVPEDFVDLRTPSDSSYYQVPDTQPQDDEEYPPIIIGQSWAYNQKGEKVANFVRKCVYANVLICL</sequence>
<dbReference type="EMBL" id="KQ252659">
    <property type="protein sequence ID" value="KNC69960.1"/>
    <property type="molecule type" value="Genomic_DNA"/>
</dbReference>
<dbReference type="Proteomes" id="UP000054560">
    <property type="component" value="Unassembled WGS sequence"/>
</dbReference>
<proteinExistence type="predicted"/>
<dbReference type="GeneID" id="25918024"/>
<reference evidence="1 2" key="1">
    <citation type="submission" date="2011-02" db="EMBL/GenBank/DDBJ databases">
        <title>The Genome Sequence of Sphaeroforma arctica JP610.</title>
        <authorList>
            <consortium name="The Broad Institute Genome Sequencing Platform"/>
            <person name="Russ C."/>
            <person name="Cuomo C."/>
            <person name="Young S.K."/>
            <person name="Zeng Q."/>
            <person name="Gargeya S."/>
            <person name="Alvarado L."/>
            <person name="Berlin A."/>
            <person name="Chapman S.B."/>
            <person name="Chen Z."/>
            <person name="Freedman E."/>
            <person name="Gellesch M."/>
            <person name="Goldberg J."/>
            <person name="Griggs A."/>
            <person name="Gujja S."/>
            <person name="Heilman E."/>
            <person name="Heiman D."/>
            <person name="Howarth C."/>
            <person name="Mehta T."/>
            <person name="Neiman D."/>
            <person name="Pearson M."/>
            <person name="Roberts A."/>
            <person name="Saif S."/>
            <person name="Shea T."/>
            <person name="Shenoy N."/>
            <person name="Sisk P."/>
            <person name="Stolte C."/>
            <person name="Sykes S."/>
            <person name="White J."/>
            <person name="Yandava C."/>
            <person name="Burger G."/>
            <person name="Gray M.W."/>
            <person name="Holland P.W.H."/>
            <person name="King N."/>
            <person name="Lang F.B.F."/>
            <person name="Roger A.J."/>
            <person name="Ruiz-Trillo I."/>
            <person name="Haas B."/>
            <person name="Nusbaum C."/>
            <person name="Birren B."/>
        </authorList>
    </citation>
    <scope>NUCLEOTIDE SEQUENCE [LARGE SCALE GENOMIC DNA]</scope>
    <source>
        <strain evidence="1 2">JP610</strain>
    </source>
</reference>
<dbReference type="AlphaFoldDB" id="A0A0L0EZN8"/>
<feature type="non-terminal residue" evidence="1">
    <location>
        <position position="1"/>
    </location>
</feature>
<keyword evidence="2" id="KW-1185">Reference proteome</keyword>
<gene>
    <name evidence="1" type="ORF">SARC_17520</name>
</gene>
<evidence type="ECO:0000313" key="2">
    <source>
        <dbReference type="Proteomes" id="UP000054560"/>
    </source>
</evidence>
<dbReference type="RefSeq" id="XP_014143862.1">
    <property type="nucleotide sequence ID" value="XM_014288387.1"/>
</dbReference>
<evidence type="ECO:0000313" key="1">
    <source>
        <dbReference type="EMBL" id="KNC69960.1"/>
    </source>
</evidence>
<name>A0A0L0EZN8_9EUKA</name>
<protein>
    <submittedName>
        <fullName evidence="1">Uncharacterized protein</fullName>
    </submittedName>
</protein>
<organism evidence="1 2">
    <name type="scientific">Sphaeroforma arctica JP610</name>
    <dbReference type="NCBI Taxonomy" id="667725"/>
    <lineage>
        <taxon>Eukaryota</taxon>
        <taxon>Ichthyosporea</taxon>
        <taxon>Ichthyophonida</taxon>
        <taxon>Sphaeroforma</taxon>
    </lineage>
</organism>